<dbReference type="CDD" id="cd00093">
    <property type="entry name" value="HTH_XRE"/>
    <property type="match status" value="1"/>
</dbReference>
<name>A0A5C8I336_9MICO</name>
<keyword evidence="1" id="KW-0238">DNA-binding</keyword>
<dbReference type="PANTHER" id="PTHR46558">
    <property type="entry name" value="TRACRIPTIONAL REGULATORY PROTEIN-RELATED-RELATED"/>
    <property type="match status" value="1"/>
</dbReference>
<comment type="caution">
    <text evidence="3">The sequence shown here is derived from an EMBL/GenBank/DDBJ whole genome shotgun (WGS) entry which is preliminary data.</text>
</comment>
<protein>
    <submittedName>
        <fullName evidence="3">Helix-turn-helix transcriptional regulator</fullName>
    </submittedName>
</protein>
<dbReference type="PROSITE" id="PS50943">
    <property type="entry name" value="HTH_CROC1"/>
    <property type="match status" value="1"/>
</dbReference>
<organism evidence="3 4">
    <name type="scientific">Microbacterium hatanonis</name>
    <dbReference type="NCBI Taxonomy" id="404366"/>
    <lineage>
        <taxon>Bacteria</taxon>
        <taxon>Bacillati</taxon>
        <taxon>Actinomycetota</taxon>
        <taxon>Actinomycetes</taxon>
        <taxon>Micrococcales</taxon>
        <taxon>Microbacteriaceae</taxon>
        <taxon>Microbacterium</taxon>
    </lineage>
</organism>
<evidence type="ECO:0000313" key="4">
    <source>
        <dbReference type="Proteomes" id="UP000321034"/>
    </source>
</evidence>
<accession>A0A5C8I336</accession>
<dbReference type="Proteomes" id="UP000321034">
    <property type="component" value="Unassembled WGS sequence"/>
</dbReference>
<feature type="domain" description="HTH cro/C1-type" evidence="2">
    <location>
        <begin position="31"/>
        <end position="91"/>
    </location>
</feature>
<sequence>MKARRDRGSVRSQVYSDESWSAFAVGFGLTLQRLRVERGLSQDEMAVLSGVSRNTYQKYEKGRGGPDASANPTLRVLLALAQVLQVGIEDLLPPERPDRLLR</sequence>
<reference evidence="3 4" key="1">
    <citation type="submission" date="2019-08" db="EMBL/GenBank/DDBJ databases">
        <authorList>
            <person name="Dong K."/>
        </authorList>
    </citation>
    <scope>NUCLEOTIDE SEQUENCE [LARGE SCALE GENOMIC DNA]</scope>
    <source>
        <strain evidence="3 4">JCM14558</strain>
    </source>
</reference>
<dbReference type="InterPro" id="IPR010982">
    <property type="entry name" value="Lambda_DNA-bd_dom_sf"/>
</dbReference>
<dbReference type="Gene3D" id="1.10.260.40">
    <property type="entry name" value="lambda repressor-like DNA-binding domains"/>
    <property type="match status" value="1"/>
</dbReference>
<gene>
    <name evidence="3" type="ORF">FVP77_02370</name>
</gene>
<keyword evidence="4" id="KW-1185">Reference proteome</keyword>
<dbReference type="GO" id="GO:0003677">
    <property type="term" value="F:DNA binding"/>
    <property type="evidence" value="ECO:0007669"/>
    <property type="project" value="UniProtKB-KW"/>
</dbReference>
<dbReference type="Pfam" id="PF13560">
    <property type="entry name" value="HTH_31"/>
    <property type="match status" value="1"/>
</dbReference>
<evidence type="ECO:0000259" key="2">
    <source>
        <dbReference type="PROSITE" id="PS50943"/>
    </source>
</evidence>
<dbReference type="InterPro" id="IPR001387">
    <property type="entry name" value="Cro/C1-type_HTH"/>
</dbReference>
<dbReference type="OrthoDB" id="5074395at2"/>
<dbReference type="AlphaFoldDB" id="A0A5C8I336"/>
<evidence type="ECO:0000313" key="3">
    <source>
        <dbReference type="EMBL" id="TXK12345.1"/>
    </source>
</evidence>
<dbReference type="EMBL" id="VRSV01000001">
    <property type="protein sequence ID" value="TXK12345.1"/>
    <property type="molecule type" value="Genomic_DNA"/>
</dbReference>
<dbReference type="RefSeq" id="WP_147893076.1">
    <property type="nucleotide sequence ID" value="NZ_BAAANR010000001.1"/>
</dbReference>
<evidence type="ECO:0000256" key="1">
    <source>
        <dbReference type="ARBA" id="ARBA00023125"/>
    </source>
</evidence>
<dbReference type="SMART" id="SM00530">
    <property type="entry name" value="HTH_XRE"/>
    <property type="match status" value="1"/>
</dbReference>
<dbReference type="SUPFAM" id="SSF47413">
    <property type="entry name" value="lambda repressor-like DNA-binding domains"/>
    <property type="match status" value="1"/>
</dbReference>
<dbReference type="PANTHER" id="PTHR46558:SF11">
    <property type="entry name" value="HTH-TYPE TRANSCRIPTIONAL REGULATOR XRE"/>
    <property type="match status" value="1"/>
</dbReference>
<proteinExistence type="predicted"/>